<comment type="subcellular location">
    <subcellularLocation>
        <location evidence="1">Nucleus</location>
    </subcellularLocation>
</comment>
<protein>
    <recommendedName>
        <fullName evidence="7">TF-B3 domain-containing protein</fullName>
    </recommendedName>
</protein>
<dbReference type="EMBL" id="QGNW01002001">
    <property type="protein sequence ID" value="RVW26587.1"/>
    <property type="molecule type" value="Genomic_DNA"/>
</dbReference>
<gene>
    <name evidence="9" type="ORF">CK203_058417</name>
    <name evidence="8" type="ORF">CK203_116229</name>
</gene>
<keyword evidence="5" id="KW-0539">Nucleus</keyword>
<feature type="domain" description="TF-B3" evidence="7">
    <location>
        <begin position="125"/>
        <end position="232"/>
    </location>
</feature>
<dbReference type="InterPro" id="IPR044800">
    <property type="entry name" value="LEC2-like"/>
</dbReference>
<evidence type="ECO:0000256" key="5">
    <source>
        <dbReference type="ARBA" id="ARBA00023242"/>
    </source>
</evidence>
<keyword evidence="2" id="KW-0805">Transcription regulation</keyword>
<feature type="compositionally biased region" description="Basic and acidic residues" evidence="6">
    <location>
        <begin position="28"/>
        <end position="46"/>
    </location>
</feature>
<proteinExistence type="predicted"/>
<dbReference type="SMART" id="SM01019">
    <property type="entry name" value="B3"/>
    <property type="match status" value="1"/>
</dbReference>
<evidence type="ECO:0000313" key="10">
    <source>
        <dbReference type="Proteomes" id="UP000288805"/>
    </source>
</evidence>
<organism evidence="8 10">
    <name type="scientific">Vitis vinifera</name>
    <name type="common">Grape</name>
    <dbReference type="NCBI Taxonomy" id="29760"/>
    <lineage>
        <taxon>Eukaryota</taxon>
        <taxon>Viridiplantae</taxon>
        <taxon>Streptophyta</taxon>
        <taxon>Embryophyta</taxon>
        <taxon>Tracheophyta</taxon>
        <taxon>Spermatophyta</taxon>
        <taxon>Magnoliopsida</taxon>
        <taxon>eudicotyledons</taxon>
        <taxon>Gunneridae</taxon>
        <taxon>Pentapetalae</taxon>
        <taxon>rosids</taxon>
        <taxon>Vitales</taxon>
        <taxon>Vitaceae</taxon>
        <taxon>Viteae</taxon>
        <taxon>Vitis</taxon>
    </lineage>
</organism>
<accession>A0A438CTR7</accession>
<dbReference type="CDD" id="cd10017">
    <property type="entry name" value="B3_DNA"/>
    <property type="match status" value="1"/>
</dbReference>
<sequence>MGQPLMLNKKKMAQKRDRSSSNGSTCEIKLDRSSSNRSASDVKQEQDGSEEGVKNPPANAIAVNEGSLNKPRNKAYIDYSSGSVTVSLDDEGPQTKKMGNSSSSSSSSSSEGSINGGSGQRNLLYKKSLTYADVYFGRLVIPLESATAFLPGPEKRDGRYERILISLLDHKREVWTIGATFDELNNSYMLWWNWGKFVKKHRLEPEDVIFLYDDLSLQFWSIEYVRKLHEESLRPYKKRSLFRV</sequence>
<dbReference type="GO" id="GO:0003700">
    <property type="term" value="F:DNA-binding transcription factor activity"/>
    <property type="evidence" value="ECO:0007669"/>
    <property type="project" value="InterPro"/>
</dbReference>
<dbReference type="PANTHER" id="PTHR31140:SF139">
    <property type="entry name" value="B3 DOMAIN-CONTAINING PROTEIN OS02G0455900-RELATED"/>
    <property type="match status" value="1"/>
</dbReference>
<evidence type="ECO:0000256" key="4">
    <source>
        <dbReference type="ARBA" id="ARBA00023163"/>
    </source>
</evidence>
<comment type="caution">
    <text evidence="8">The sequence shown here is derived from an EMBL/GenBank/DDBJ whole genome shotgun (WGS) entry which is preliminary data.</text>
</comment>
<feature type="compositionally biased region" description="Low complexity" evidence="6">
    <location>
        <begin position="99"/>
        <end position="113"/>
    </location>
</feature>
<dbReference type="Gramene" id="Vitis07g01271.t01">
    <property type="protein sequence ID" value="Vitis07g01271.t01.CDS"/>
    <property type="gene ID" value="Vitis07g01271"/>
</dbReference>
<feature type="region of interest" description="Disordered" evidence="6">
    <location>
        <begin position="1"/>
        <end position="67"/>
    </location>
</feature>
<dbReference type="AlphaFoldDB" id="A0A438CTR7"/>
<evidence type="ECO:0000256" key="6">
    <source>
        <dbReference type="SAM" id="MobiDB-lite"/>
    </source>
</evidence>
<dbReference type="SUPFAM" id="SSF101936">
    <property type="entry name" value="DNA-binding pseudobarrel domain"/>
    <property type="match status" value="1"/>
</dbReference>
<keyword evidence="3" id="KW-0238">DNA-binding</keyword>
<dbReference type="InterPro" id="IPR003340">
    <property type="entry name" value="B3_DNA-bd"/>
</dbReference>
<feature type="region of interest" description="Disordered" evidence="6">
    <location>
        <begin position="84"/>
        <end position="117"/>
    </location>
</feature>
<evidence type="ECO:0000313" key="8">
    <source>
        <dbReference type="EMBL" id="RVW26587.1"/>
    </source>
</evidence>
<keyword evidence="4" id="KW-0804">Transcription</keyword>
<dbReference type="EMBL" id="QGNW01000427">
    <property type="protein sequence ID" value="RVW71905.1"/>
    <property type="molecule type" value="Genomic_DNA"/>
</dbReference>
<dbReference type="PANTHER" id="PTHR31140">
    <property type="entry name" value="B3 DOMAIN-CONTAINING TRANSCRIPTION FACTOR ABI3"/>
    <property type="match status" value="1"/>
</dbReference>
<evidence type="ECO:0000256" key="1">
    <source>
        <dbReference type="ARBA" id="ARBA00004123"/>
    </source>
</evidence>
<evidence type="ECO:0000256" key="2">
    <source>
        <dbReference type="ARBA" id="ARBA00023015"/>
    </source>
</evidence>
<dbReference type="Gene3D" id="2.40.330.10">
    <property type="entry name" value="DNA-binding pseudobarrel domain"/>
    <property type="match status" value="1"/>
</dbReference>
<evidence type="ECO:0000256" key="3">
    <source>
        <dbReference type="ARBA" id="ARBA00023125"/>
    </source>
</evidence>
<dbReference type="GO" id="GO:0003677">
    <property type="term" value="F:DNA binding"/>
    <property type="evidence" value="ECO:0007669"/>
    <property type="project" value="UniProtKB-KW"/>
</dbReference>
<evidence type="ECO:0000259" key="7">
    <source>
        <dbReference type="SMART" id="SM01019"/>
    </source>
</evidence>
<dbReference type="GO" id="GO:0005634">
    <property type="term" value="C:nucleus"/>
    <property type="evidence" value="ECO:0007669"/>
    <property type="project" value="UniProtKB-SubCell"/>
</dbReference>
<evidence type="ECO:0000313" key="9">
    <source>
        <dbReference type="EMBL" id="RVW71905.1"/>
    </source>
</evidence>
<dbReference type="InterPro" id="IPR015300">
    <property type="entry name" value="DNA-bd_pseudobarrel_sf"/>
</dbReference>
<name>A0A438CTR7_VITVI</name>
<dbReference type="Proteomes" id="UP000288805">
    <property type="component" value="Unassembled WGS sequence"/>
</dbReference>
<reference evidence="8 10" key="1">
    <citation type="journal article" date="2018" name="PLoS Genet.">
        <title>Population sequencing reveals clonal diversity and ancestral inbreeding in the grapevine cultivar Chardonnay.</title>
        <authorList>
            <person name="Roach M.J."/>
            <person name="Johnson D.L."/>
            <person name="Bohlmann J."/>
            <person name="van Vuuren H.J."/>
            <person name="Jones S.J."/>
            <person name="Pretorius I.S."/>
            <person name="Schmidt S.A."/>
            <person name="Borneman A.R."/>
        </authorList>
    </citation>
    <scope>NUCLEOTIDE SEQUENCE [LARGE SCALE GENOMIC DNA]</scope>
    <source>
        <strain evidence="10">cv. Chardonnay</strain>
        <strain evidence="8">I10V1</strain>
        <tissue evidence="8">Leaf</tissue>
    </source>
</reference>